<organism evidence="2">
    <name type="scientific">Bactrocera dorsalis</name>
    <name type="common">Oriental fruit fly</name>
    <name type="synonym">Dacus dorsalis</name>
    <dbReference type="NCBI Taxonomy" id="27457"/>
    <lineage>
        <taxon>Eukaryota</taxon>
        <taxon>Metazoa</taxon>
        <taxon>Ecdysozoa</taxon>
        <taxon>Arthropoda</taxon>
        <taxon>Hexapoda</taxon>
        <taxon>Insecta</taxon>
        <taxon>Pterygota</taxon>
        <taxon>Neoptera</taxon>
        <taxon>Endopterygota</taxon>
        <taxon>Diptera</taxon>
        <taxon>Brachycera</taxon>
        <taxon>Muscomorpha</taxon>
        <taxon>Tephritoidea</taxon>
        <taxon>Tephritidae</taxon>
        <taxon>Bactrocera</taxon>
        <taxon>Bactrocera</taxon>
    </lineage>
</organism>
<protein>
    <submittedName>
        <fullName evidence="2">Uncharacterized protein</fullName>
    </submittedName>
</protein>
<sequence length="197" mass="23383">MALFAFDHLTQKYFNPNVLVGNWFEERCDRMVDKKAIVPGIYGSSNCPTEHSLYVETYQQPAPDKWNYHEYKRQAFVNRLNSMDTHFRTKDSEEFLKNMTTTSDVMYNIRPAKARAEAASGQKLLEKSEEMLRNYNQPTKTGIIHRLNCERAHEASSRDMSTYMNDFQRKRSESREERLLLERCRKYKKPSPLYTEE</sequence>
<feature type="region of interest" description="Disordered" evidence="1">
    <location>
        <begin position="155"/>
        <end position="175"/>
    </location>
</feature>
<evidence type="ECO:0000256" key="1">
    <source>
        <dbReference type="SAM" id="MobiDB-lite"/>
    </source>
</evidence>
<proteinExistence type="predicted"/>
<dbReference type="EMBL" id="GAKP01007209">
    <property type="protein sequence ID" value="JAC51743.1"/>
    <property type="molecule type" value="Transcribed_RNA"/>
</dbReference>
<evidence type="ECO:0000313" key="2">
    <source>
        <dbReference type="EMBL" id="JAC51743.1"/>
    </source>
</evidence>
<name>A0A034WDA8_BACDO</name>
<reference evidence="2" key="1">
    <citation type="journal article" date="2014" name="BMC Genomics">
        <title>Characterizing the developmental transcriptome of the oriental fruit fly, Bactrocera dorsalis (Diptera: Tephritidae) through comparative genomic analysis with Drosophila melanogaster utilizing modENCODE datasets.</title>
        <authorList>
            <person name="Geib S.M."/>
            <person name="Calla B."/>
            <person name="Hall B."/>
            <person name="Hou S."/>
            <person name="Manoukis N.C."/>
        </authorList>
    </citation>
    <scope>NUCLEOTIDE SEQUENCE</scope>
    <source>
        <strain evidence="2">Punador</strain>
    </source>
</reference>
<accession>A0A034WDA8</accession>
<dbReference type="AlphaFoldDB" id="A0A034WDA8"/>